<feature type="region of interest" description="Disordered" evidence="1">
    <location>
        <begin position="1"/>
        <end position="30"/>
    </location>
</feature>
<proteinExistence type="predicted"/>
<dbReference type="Proteomes" id="UP001054945">
    <property type="component" value="Unassembled WGS sequence"/>
</dbReference>
<comment type="caution">
    <text evidence="2">The sequence shown here is derived from an EMBL/GenBank/DDBJ whole genome shotgun (WGS) entry which is preliminary data.</text>
</comment>
<sequence>MSSSENTCDERYGFEGRGVGYADTRKGEPAQQTAQLYQKRRKINRSLSKFSTNTRLRIVRDQKLESCFLQTHSIRDRQIAFWKNSANKAKDEALEHCKALKKVAQEAMNVKTFSEAFEKGHANNKCPKKLASRLLPSRKYRPPTRLRKFRPAGRLCWCTPR</sequence>
<evidence type="ECO:0000313" key="3">
    <source>
        <dbReference type="Proteomes" id="UP001054945"/>
    </source>
</evidence>
<keyword evidence="3" id="KW-1185">Reference proteome</keyword>
<reference evidence="2 3" key="1">
    <citation type="submission" date="2021-06" db="EMBL/GenBank/DDBJ databases">
        <title>Caerostris extrusa draft genome.</title>
        <authorList>
            <person name="Kono N."/>
            <person name="Arakawa K."/>
        </authorList>
    </citation>
    <scope>NUCLEOTIDE SEQUENCE [LARGE SCALE GENOMIC DNA]</scope>
</reference>
<accession>A0AAV4UIV1</accession>
<organism evidence="2 3">
    <name type="scientific">Caerostris extrusa</name>
    <name type="common">Bark spider</name>
    <name type="synonym">Caerostris bankana</name>
    <dbReference type="NCBI Taxonomy" id="172846"/>
    <lineage>
        <taxon>Eukaryota</taxon>
        <taxon>Metazoa</taxon>
        <taxon>Ecdysozoa</taxon>
        <taxon>Arthropoda</taxon>
        <taxon>Chelicerata</taxon>
        <taxon>Arachnida</taxon>
        <taxon>Araneae</taxon>
        <taxon>Araneomorphae</taxon>
        <taxon>Entelegynae</taxon>
        <taxon>Araneoidea</taxon>
        <taxon>Araneidae</taxon>
        <taxon>Caerostris</taxon>
    </lineage>
</organism>
<dbReference type="AlphaFoldDB" id="A0AAV4UIV1"/>
<evidence type="ECO:0000256" key="1">
    <source>
        <dbReference type="SAM" id="MobiDB-lite"/>
    </source>
</evidence>
<dbReference type="EMBL" id="BPLR01012907">
    <property type="protein sequence ID" value="GIY57450.1"/>
    <property type="molecule type" value="Genomic_DNA"/>
</dbReference>
<evidence type="ECO:0000313" key="2">
    <source>
        <dbReference type="EMBL" id="GIY57450.1"/>
    </source>
</evidence>
<name>A0AAV4UIV1_CAEEX</name>
<protein>
    <submittedName>
        <fullName evidence="2">Uncharacterized protein</fullName>
    </submittedName>
</protein>
<gene>
    <name evidence="2" type="ORF">CEXT_761691</name>
</gene>